<gene>
    <name evidence="2" type="ORF">FPSE_11655</name>
</gene>
<dbReference type="eggNOG" id="ENOG502RA9N">
    <property type="taxonomic scope" value="Eukaryota"/>
</dbReference>
<organism evidence="2 3">
    <name type="scientific">Fusarium pseudograminearum (strain CS3096)</name>
    <name type="common">Wheat and barley crown-rot fungus</name>
    <dbReference type="NCBI Taxonomy" id="1028729"/>
    <lineage>
        <taxon>Eukaryota</taxon>
        <taxon>Fungi</taxon>
        <taxon>Dikarya</taxon>
        <taxon>Ascomycota</taxon>
        <taxon>Pezizomycotina</taxon>
        <taxon>Sordariomycetes</taxon>
        <taxon>Hypocreomycetidae</taxon>
        <taxon>Hypocreales</taxon>
        <taxon>Nectriaceae</taxon>
        <taxon>Fusarium</taxon>
    </lineage>
</organism>
<dbReference type="RefSeq" id="XP_009263047.1">
    <property type="nucleotide sequence ID" value="XM_009264772.1"/>
</dbReference>
<feature type="region of interest" description="Disordered" evidence="1">
    <location>
        <begin position="191"/>
        <end position="272"/>
    </location>
</feature>
<name>K3V8G4_FUSPC</name>
<evidence type="ECO:0000313" key="2">
    <source>
        <dbReference type="EMBL" id="EKJ68188.1"/>
    </source>
</evidence>
<dbReference type="EMBL" id="AFNW01000610">
    <property type="protein sequence ID" value="EKJ68188.1"/>
    <property type="molecule type" value="Genomic_DNA"/>
</dbReference>
<feature type="region of interest" description="Disordered" evidence="1">
    <location>
        <begin position="398"/>
        <end position="442"/>
    </location>
</feature>
<evidence type="ECO:0000256" key="1">
    <source>
        <dbReference type="SAM" id="MobiDB-lite"/>
    </source>
</evidence>
<feature type="compositionally biased region" description="Polar residues" evidence="1">
    <location>
        <begin position="16"/>
        <end position="31"/>
    </location>
</feature>
<feature type="region of interest" description="Disordered" evidence="1">
    <location>
        <begin position="1"/>
        <end position="38"/>
    </location>
</feature>
<dbReference type="HOGENOM" id="CLU_390309_0_0_1"/>
<proteinExistence type="predicted"/>
<dbReference type="KEGG" id="fpu:FPSE_11655"/>
<feature type="compositionally biased region" description="Polar residues" evidence="1">
    <location>
        <begin position="403"/>
        <end position="426"/>
    </location>
</feature>
<sequence>MTPPSLAPGALPFGTARQSQPRPTRPINANENSKENLPSLEETVTQLGLGKDCAKAARRRFAIIRSESIKYYLKKHQLSEKNLEDWSNQECRSILREIALYFLHDKSGATFWTTPYRLPTLRYVFSKHKPNENEKILELLIKYLYLFINSNRRKAQKPRMRRKFLQGKGGCADSAIDIDYLSDDAVLPTFQESSTDRVPKREPVSDSSGIDQDIMPLQQTLVHRPSKKRSAEAELPQAQNRAKSIRLHARDSGVGLPSDGTEEEEEEDEDLHLDARDSNVGSLSDWTEENDDLLDARDSGVGLTGTEVEGPLFFKDDTPIYDSNREWLFTMPKMEPIHESSGVQVDVPVALNAESTKPETPEEDIPADVRTIIQNSSSKDSATVKPVCNYAPRVKPLRDKVANYSSGRHSRSVPQKGTDKTSTPTLAPTLGPQTDAKPQKEPETVAVPRLISRLDTPNYVPEQTCLPPLSEDIPPPSETIPVDLTLDGLPDDSPTFFHTKDSSATKNTNPYIPNDIDGKYATARTIQDEAKESPFIKTCKDTSNENPYHSLFKMATPKKKHVHFDPELVSNDKKPYFDSEHAKKILNSHLRNHAKATSTPIRFSFSMRHSASHADMFKFSPMTFFTMSLRELVAALPMEDKDQISGLCIRQYGLVVCLRQVYLYNEEVFGNIRDEFISYVETDIRNAKCTGATLDYEISIEPIMEDY</sequence>
<accession>K3V8G4</accession>
<dbReference type="Proteomes" id="UP000007978">
    <property type="component" value="Chromosome 1"/>
</dbReference>
<feature type="compositionally biased region" description="Acidic residues" evidence="1">
    <location>
        <begin position="260"/>
        <end position="271"/>
    </location>
</feature>
<dbReference type="OrthoDB" id="5065495at2759"/>
<feature type="compositionally biased region" description="Basic and acidic residues" evidence="1">
    <location>
        <begin position="194"/>
        <end position="204"/>
    </location>
</feature>
<dbReference type="GeneID" id="20370272"/>
<protein>
    <submittedName>
        <fullName evidence="2">Uncharacterized protein</fullName>
    </submittedName>
</protein>
<keyword evidence="3" id="KW-1185">Reference proteome</keyword>
<comment type="caution">
    <text evidence="2">The sequence shown here is derived from an EMBL/GenBank/DDBJ whole genome shotgun (WGS) entry which is preliminary data.</text>
</comment>
<reference evidence="2 3" key="1">
    <citation type="journal article" date="2012" name="PLoS Pathog.">
        <title>Comparative pathogenomics reveals horizontally acquired novel virulence genes in fungi infecting cereal hosts.</title>
        <authorList>
            <person name="Gardiner D.M."/>
            <person name="McDonald M.C."/>
            <person name="Covarelli L."/>
            <person name="Solomon P.S."/>
            <person name="Rusu A.G."/>
            <person name="Marshall M."/>
            <person name="Kazan K."/>
            <person name="Chakraborty S."/>
            <person name="McDonald B.A."/>
            <person name="Manners J.M."/>
        </authorList>
    </citation>
    <scope>NUCLEOTIDE SEQUENCE [LARGE SCALE GENOMIC DNA]</scope>
    <source>
        <strain evidence="2 3">CS3096</strain>
    </source>
</reference>
<evidence type="ECO:0000313" key="3">
    <source>
        <dbReference type="Proteomes" id="UP000007978"/>
    </source>
</evidence>
<dbReference type="AlphaFoldDB" id="K3V8G4"/>